<dbReference type="InterPro" id="IPR036642">
    <property type="entry name" value="Cyt_bc1_su8_sf"/>
</dbReference>
<keyword evidence="10" id="KW-0472">Membrane</keyword>
<comment type="similarity">
    <text evidence="2 11">Belongs to the UQCRQ/QCR8 family.</text>
</comment>
<evidence type="ECO:0000256" key="1">
    <source>
        <dbReference type="ARBA" id="ARBA00004434"/>
    </source>
</evidence>
<sequence>MGGGGEKSLASSPTQKGLITYAVSPNRQRPLAGNAHAAVFNVFRRTKGQILYWGIPILLGYEIMNWATERNEYLNSKEGRALYADEE</sequence>
<evidence type="ECO:0000256" key="6">
    <source>
        <dbReference type="ARBA" id="ARBA00022792"/>
    </source>
</evidence>
<evidence type="ECO:0000256" key="11">
    <source>
        <dbReference type="RuleBase" id="RU368118"/>
    </source>
</evidence>
<comment type="function">
    <text evidence="11">Component of the ubiquinol-cytochrome c oxidoreductase, a multisubunit transmembrane complex that is part of the mitochondrial electron transport chain which drives oxidative phosphorylation. The complex plays an important role in the uptake of multiple carbon sources present in different host niches.</text>
</comment>
<evidence type="ECO:0000313" key="13">
    <source>
        <dbReference type="Proteomes" id="UP001562354"/>
    </source>
</evidence>
<organism evidence="12 13">
    <name type="scientific">Neodothiora populina</name>
    <dbReference type="NCBI Taxonomy" id="2781224"/>
    <lineage>
        <taxon>Eukaryota</taxon>
        <taxon>Fungi</taxon>
        <taxon>Dikarya</taxon>
        <taxon>Ascomycota</taxon>
        <taxon>Pezizomycotina</taxon>
        <taxon>Dothideomycetes</taxon>
        <taxon>Dothideomycetidae</taxon>
        <taxon>Dothideales</taxon>
        <taxon>Dothioraceae</taxon>
        <taxon>Neodothiora</taxon>
    </lineage>
</organism>
<dbReference type="EMBL" id="JBFMKM010000016">
    <property type="protein sequence ID" value="KAL1297219.1"/>
    <property type="molecule type" value="Genomic_DNA"/>
</dbReference>
<keyword evidence="4 11" id="KW-0679">Respiratory chain</keyword>
<dbReference type="Proteomes" id="UP001562354">
    <property type="component" value="Unassembled WGS sequence"/>
</dbReference>
<evidence type="ECO:0000256" key="8">
    <source>
        <dbReference type="ARBA" id="ARBA00022989"/>
    </source>
</evidence>
<dbReference type="PANTHER" id="PTHR12119">
    <property type="entry name" value="UBIQUINOL-CYTOCHROME C REDUCTASE COMPLEX UBIQUINONE-BINDING PROTEIN QP-C"/>
    <property type="match status" value="1"/>
</dbReference>
<dbReference type="SUPFAM" id="SSF81508">
    <property type="entry name" value="Ubiquinone-binding protein QP-C of cytochrome bc1 complex (Ubiquinol-cytochrome c reductase)"/>
    <property type="match status" value="1"/>
</dbReference>
<evidence type="ECO:0000256" key="3">
    <source>
        <dbReference type="ARBA" id="ARBA00022448"/>
    </source>
</evidence>
<comment type="subunit">
    <text evidence="11">Component of the ubiquinol-cytochrome c oxidoreductase (cytochrome b-c1 complex, complex III, CIII), a multisubunit enzyme composed of 3 respiratory subunits cytochrome b, cytochrome c1 and Rieske protein, 2 core protein subunits, and additional low-molecular weight protein subunits. The complex exists as an obligatory dimer and forms supercomplexes (SCs) in the inner mitochondrial membrane with cytochrome c oxidase (complex IV, CIV).</text>
</comment>
<comment type="subcellular location">
    <subcellularLocation>
        <location evidence="1 11">Mitochondrion inner membrane</location>
        <topology evidence="1 11">Single-pass membrane protein</topology>
    </subcellularLocation>
</comment>
<dbReference type="Pfam" id="PF02939">
    <property type="entry name" value="UcrQ"/>
    <property type="match status" value="1"/>
</dbReference>
<reference evidence="12 13" key="1">
    <citation type="submission" date="2024-07" db="EMBL/GenBank/DDBJ databases">
        <title>Draft sequence of the Neodothiora populina.</title>
        <authorList>
            <person name="Drown D.D."/>
            <person name="Schuette U.S."/>
            <person name="Buechlein A.B."/>
            <person name="Rusch D.R."/>
            <person name="Winton L.W."/>
            <person name="Adams G.A."/>
        </authorList>
    </citation>
    <scope>NUCLEOTIDE SEQUENCE [LARGE SCALE GENOMIC DNA]</scope>
    <source>
        <strain evidence="12 13">CPC 39397</strain>
    </source>
</reference>
<keyword evidence="9 11" id="KW-0496">Mitochondrion</keyword>
<evidence type="ECO:0000256" key="4">
    <source>
        <dbReference type="ARBA" id="ARBA00022660"/>
    </source>
</evidence>
<proteinExistence type="inferred from homology"/>
<dbReference type="RefSeq" id="XP_069196901.1">
    <property type="nucleotide sequence ID" value="XM_069348196.1"/>
</dbReference>
<protein>
    <recommendedName>
        <fullName evidence="11">Cytochrome b-c1 complex subunit 8</fullName>
    </recommendedName>
    <alternativeName>
        <fullName evidence="11">Complex III subunit 8</fullName>
    </alternativeName>
</protein>
<evidence type="ECO:0000256" key="10">
    <source>
        <dbReference type="ARBA" id="ARBA00023136"/>
    </source>
</evidence>
<keyword evidence="3 11" id="KW-0813">Transport</keyword>
<dbReference type="GeneID" id="95978485"/>
<keyword evidence="5" id="KW-0812">Transmembrane</keyword>
<evidence type="ECO:0000256" key="2">
    <source>
        <dbReference type="ARBA" id="ARBA00007668"/>
    </source>
</evidence>
<evidence type="ECO:0000256" key="9">
    <source>
        <dbReference type="ARBA" id="ARBA00023128"/>
    </source>
</evidence>
<keyword evidence="6 11" id="KW-0999">Mitochondrion inner membrane</keyword>
<dbReference type="Gene3D" id="1.20.5.210">
    <property type="entry name" value="Cytochrome b-c1 complex subunit 8"/>
    <property type="match status" value="1"/>
</dbReference>
<keyword evidence="13" id="KW-1185">Reference proteome</keyword>
<keyword evidence="7 11" id="KW-0249">Electron transport</keyword>
<dbReference type="PANTHER" id="PTHR12119:SF2">
    <property type="entry name" value="CYTOCHROME B-C1 COMPLEX SUBUNIT 8"/>
    <property type="match status" value="1"/>
</dbReference>
<dbReference type="InterPro" id="IPR004205">
    <property type="entry name" value="Cyt_bc1_su8"/>
</dbReference>
<evidence type="ECO:0000313" key="12">
    <source>
        <dbReference type="EMBL" id="KAL1297219.1"/>
    </source>
</evidence>
<comment type="caution">
    <text evidence="12">The sequence shown here is derived from an EMBL/GenBank/DDBJ whole genome shotgun (WGS) entry which is preliminary data.</text>
</comment>
<keyword evidence="8" id="KW-1133">Transmembrane helix</keyword>
<name>A0ABR3P4J1_9PEZI</name>
<evidence type="ECO:0000256" key="5">
    <source>
        <dbReference type="ARBA" id="ARBA00022692"/>
    </source>
</evidence>
<gene>
    <name evidence="12" type="ORF">AAFC00_004785</name>
</gene>
<evidence type="ECO:0000256" key="7">
    <source>
        <dbReference type="ARBA" id="ARBA00022982"/>
    </source>
</evidence>
<accession>A0ABR3P4J1</accession>